<sequence length="146" mass="15657">MRSARLQSFLLLLAFVAALLMAVAPVVSRWVQAGHAQHAAMMESAPAATNSGHAGHHGMSAEEHARHMAAAVAETNGPRMPTDPHAAHGEACDYCTMASRLLPWLAVLLVLAPLLYRLAPDSPRTVHLPTSLRWPAHPARGPPRFS</sequence>
<dbReference type="PATRIC" id="fig|405444.3.peg.277"/>
<evidence type="ECO:0000313" key="1">
    <source>
        <dbReference type="EMBL" id="KRG64655.1"/>
    </source>
</evidence>
<dbReference type="InterPro" id="IPR021333">
    <property type="entry name" value="DUF2946"/>
</dbReference>
<dbReference type="Pfam" id="PF11162">
    <property type="entry name" value="DUF2946"/>
    <property type="match status" value="1"/>
</dbReference>
<dbReference type="STRING" id="405444.ABB26_06380"/>
<dbReference type="OrthoDB" id="6053506at2"/>
<dbReference type="RefSeq" id="WP_057632847.1">
    <property type="nucleotide sequence ID" value="NZ_LDJI01000012.1"/>
</dbReference>
<dbReference type="Proteomes" id="UP000050864">
    <property type="component" value="Unassembled WGS sequence"/>
</dbReference>
<dbReference type="EMBL" id="LDJI01000012">
    <property type="protein sequence ID" value="KRG64655.1"/>
    <property type="molecule type" value="Genomic_DNA"/>
</dbReference>
<accession>A0A0R0C4F8</accession>
<evidence type="ECO:0008006" key="3">
    <source>
        <dbReference type="Google" id="ProtNLM"/>
    </source>
</evidence>
<organism evidence="1 2">
    <name type="scientific">Stenotrophomonas humi</name>
    <dbReference type="NCBI Taxonomy" id="405444"/>
    <lineage>
        <taxon>Bacteria</taxon>
        <taxon>Pseudomonadati</taxon>
        <taxon>Pseudomonadota</taxon>
        <taxon>Gammaproteobacteria</taxon>
        <taxon>Lysobacterales</taxon>
        <taxon>Lysobacteraceae</taxon>
        <taxon>Stenotrophomonas</taxon>
    </lineage>
</organism>
<comment type="caution">
    <text evidence="1">The sequence shown here is derived from an EMBL/GenBank/DDBJ whole genome shotgun (WGS) entry which is preliminary data.</text>
</comment>
<proteinExistence type="predicted"/>
<dbReference type="AlphaFoldDB" id="A0A0R0C4F8"/>
<reference evidence="1 2" key="1">
    <citation type="submission" date="2015-05" db="EMBL/GenBank/DDBJ databases">
        <title>Genome sequencing and analysis of members of genus Stenotrophomonas.</title>
        <authorList>
            <person name="Patil P.P."/>
            <person name="Midha S."/>
            <person name="Patil P.B."/>
        </authorList>
    </citation>
    <scope>NUCLEOTIDE SEQUENCE [LARGE SCALE GENOMIC DNA]</scope>
    <source>
        <strain evidence="1 2">DSM 18929</strain>
    </source>
</reference>
<protein>
    <recommendedName>
        <fullName evidence="3">DUF2946 domain-containing protein</fullName>
    </recommendedName>
</protein>
<gene>
    <name evidence="1" type="ORF">ABB26_06380</name>
</gene>
<name>A0A0R0C4F8_9GAMM</name>
<evidence type="ECO:0000313" key="2">
    <source>
        <dbReference type="Proteomes" id="UP000050864"/>
    </source>
</evidence>
<keyword evidence="2" id="KW-1185">Reference proteome</keyword>